<dbReference type="SUPFAM" id="SSF52743">
    <property type="entry name" value="Subtilisin-like"/>
    <property type="match status" value="1"/>
</dbReference>
<keyword evidence="13" id="KW-1185">Reference proteome</keyword>
<dbReference type="InterPro" id="IPR000209">
    <property type="entry name" value="Peptidase_S8/S53_dom"/>
</dbReference>
<evidence type="ECO:0000256" key="7">
    <source>
        <dbReference type="SAM" id="SignalP"/>
    </source>
</evidence>
<organism evidence="12 13">
    <name type="scientific">Janthinobacterium agaricidamnosum NBRC 102515 = DSM 9628</name>
    <dbReference type="NCBI Taxonomy" id="1349767"/>
    <lineage>
        <taxon>Bacteria</taxon>
        <taxon>Pseudomonadati</taxon>
        <taxon>Pseudomonadota</taxon>
        <taxon>Betaproteobacteria</taxon>
        <taxon>Burkholderiales</taxon>
        <taxon>Oxalobacteraceae</taxon>
        <taxon>Janthinobacterium</taxon>
    </lineage>
</organism>
<dbReference type="PANTHER" id="PTHR10795">
    <property type="entry name" value="PROPROTEIN CONVERTASE SUBTILISIN/KEXIN"/>
    <property type="match status" value="1"/>
</dbReference>
<evidence type="ECO:0000256" key="6">
    <source>
        <dbReference type="PROSITE-ProRule" id="PRU01240"/>
    </source>
</evidence>
<dbReference type="PRINTS" id="PR00723">
    <property type="entry name" value="SUBTILISIN"/>
</dbReference>
<comment type="similarity">
    <text evidence="1 6">Belongs to the peptidase S8 family.</text>
</comment>
<gene>
    <name evidence="12" type="primary">ARA12</name>
    <name evidence="12" type="ORF">GJA_3976</name>
</gene>
<protein>
    <submittedName>
        <fullName evidence="12">Subtilisin-like protease domain protein</fullName>
        <ecNumber evidence="12">3.4.21.-</ecNumber>
    </submittedName>
</protein>
<feature type="domain" description="Subtilisin-like protease fibronectin type-III" evidence="11">
    <location>
        <begin position="712"/>
        <end position="804"/>
    </location>
</feature>
<proteinExistence type="inferred from homology"/>
<feature type="active site" description="Charge relay system" evidence="5 6">
    <location>
        <position position="266"/>
    </location>
</feature>
<name>W0VBE4_9BURK</name>
<dbReference type="Pfam" id="PF02225">
    <property type="entry name" value="PA"/>
    <property type="match status" value="1"/>
</dbReference>
<dbReference type="PATRIC" id="fig|1349767.4.peg.558"/>
<dbReference type="GO" id="GO:0006508">
    <property type="term" value="P:proteolysis"/>
    <property type="evidence" value="ECO:0007669"/>
    <property type="project" value="UniProtKB-KW"/>
</dbReference>
<dbReference type="Gene3D" id="3.50.30.30">
    <property type="match status" value="1"/>
</dbReference>
<dbReference type="GO" id="GO:0004252">
    <property type="term" value="F:serine-type endopeptidase activity"/>
    <property type="evidence" value="ECO:0007669"/>
    <property type="project" value="UniProtKB-UniRule"/>
</dbReference>
<evidence type="ECO:0000313" key="12">
    <source>
        <dbReference type="EMBL" id="CDG84587.1"/>
    </source>
</evidence>
<dbReference type="InterPro" id="IPR041469">
    <property type="entry name" value="Subtilisin-like_FN3"/>
</dbReference>
<dbReference type="Proteomes" id="UP000027604">
    <property type="component" value="Chromosome I"/>
</dbReference>
<evidence type="ECO:0000259" key="10">
    <source>
        <dbReference type="Pfam" id="PF05922"/>
    </source>
</evidence>
<dbReference type="Gene3D" id="2.60.40.2310">
    <property type="match status" value="1"/>
</dbReference>
<evidence type="ECO:0000256" key="3">
    <source>
        <dbReference type="ARBA" id="ARBA00022801"/>
    </source>
</evidence>
<evidence type="ECO:0000256" key="4">
    <source>
        <dbReference type="ARBA" id="ARBA00022825"/>
    </source>
</evidence>
<dbReference type="CDD" id="cd04852">
    <property type="entry name" value="Peptidases_S8_3"/>
    <property type="match status" value="1"/>
</dbReference>
<dbReference type="InterPro" id="IPR045051">
    <property type="entry name" value="SBT"/>
</dbReference>
<dbReference type="EMBL" id="HG322949">
    <property type="protein sequence ID" value="CDG84587.1"/>
    <property type="molecule type" value="Genomic_DNA"/>
</dbReference>
<dbReference type="Pfam" id="PF00082">
    <property type="entry name" value="Peptidase_S8"/>
    <property type="match status" value="1"/>
</dbReference>
<dbReference type="CDD" id="cd02120">
    <property type="entry name" value="PA_subtilisin_like"/>
    <property type="match status" value="1"/>
</dbReference>
<dbReference type="InterPro" id="IPR037045">
    <property type="entry name" value="S8pro/Inhibitor_I9_sf"/>
</dbReference>
<dbReference type="InterPro" id="IPR036852">
    <property type="entry name" value="Peptidase_S8/S53_dom_sf"/>
</dbReference>
<evidence type="ECO:0000256" key="1">
    <source>
        <dbReference type="ARBA" id="ARBA00011073"/>
    </source>
</evidence>
<dbReference type="InterPro" id="IPR034197">
    <property type="entry name" value="Peptidases_S8_3"/>
</dbReference>
<evidence type="ECO:0000313" key="13">
    <source>
        <dbReference type="Proteomes" id="UP000027604"/>
    </source>
</evidence>
<evidence type="ECO:0000256" key="2">
    <source>
        <dbReference type="ARBA" id="ARBA00022670"/>
    </source>
</evidence>
<evidence type="ECO:0000256" key="5">
    <source>
        <dbReference type="PIRSR" id="PIRSR615500-1"/>
    </source>
</evidence>
<evidence type="ECO:0000259" key="9">
    <source>
        <dbReference type="Pfam" id="PF02225"/>
    </source>
</evidence>
<dbReference type="AlphaFoldDB" id="W0VBE4"/>
<dbReference type="KEGG" id="jag:GJA_3976"/>
<dbReference type="STRING" id="1349767.GJA_3976"/>
<evidence type="ECO:0000259" key="11">
    <source>
        <dbReference type="Pfam" id="PF17766"/>
    </source>
</evidence>
<keyword evidence="2 6" id="KW-0645">Protease</keyword>
<feature type="domain" description="Peptidase S8/S53" evidence="8">
    <location>
        <begin position="162"/>
        <end position="646"/>
    </location>
</feature>
<dbReference type="EC" id="3.4.21.-" evidence="12"/>
<feature type="chain" id="PRO_5004797742" evidence="7">
    <location>
        <begin position="28"/>
        <end position="1049"/>
    </location>
</feature>
<dbReference type="PROSITE" id="PS00138">
    <property type="entry name" value="SUBTILASE_SER"/>
    <property type="match status" value="1"/>
</dbReference>
<evidence type="ECO:0000259" key="8">
    <source>
        <dbReference type="Pfam" id="PF00082"/>
    </source>
</evidence>
<keyword evidence="7" id="KW-0732">Signal</keyword>
<feature type="signal peptide" evidence="7">
    <location>
        <begin position="1"/>
        <end position="27"/>
    </location>
</feature>
<dbReference type="Gene3D" id="2.60.120.380">
    <property type="match status" value="1"/>
</dbReference>
<keyword evidence="4 6" id="KW-0720">Serine protease</keyword>
<feature type="domain" description="Inhibitor I9" evidence="10">
    <location>
        <begin position="34"/>
        <end position="133"/>
    </location>
</feature>
<dbReference type="Gene3D" id="3.30.70.80">
    <property type="entry name" value="Peptidase S8 propeptide/proteinase inhibitor I9"/>
    <property type="match status" value="1"/>
</dbReference>
<dbReference type="Gene3D" id="3.40.50.200">
    <property type="entry name" value="Peptidase S8/S53 domain"/>
    <property type="match status" value="1"/>
</dbReference>
<dbReference type="eggNOG" id="COG1404">
    <property type="taxonomic scope" value="Bacteria"/>
</dbReference>
<reference evidence="12 13" key="1">
    <citation type="journal article" date="2015" name="Genome Announc.">
        <title>Genome Sequence of Mushroom Soft-Rot Pathogen Janthinobacterium agaricidamnosum.</title>
        <authorList>
            <person name="Graupner K."/>
            <person name="Lackner G."/>
            <person name="Hertweck C."/>
        </authorList>
    </citation>
    <scope>NUCLEOTIDE SEQUENCE [LARGE SCALE GENOMIC DNA]</scope>
    <source>
        <strain evidence="13">NBRC 102515 / DSM 9628</strain>
    </source>
</reference>
<sequence length="1049" mass="106318">MKLSMKLRPVSVAVLVLLSGLSMAAHADEIRRPYIVQLADKPVASYTGSVAGLNATQPAPGQRLDLASSDVQLYSDYLEQKQALVQSIVAGAPIQYQYKVVLNGFSALLTDDEVRQLKASGDVASVAADEARHVLTNYTPTFLGLDQPDGLWSKLGGKEHAGEDIIVGIVDGGVWPENPAYADRVDSNGLPTFDPSATLAYGAAPAGWNGTCQAGEGFSAANCNNKLIGAQYFDAVRVTDTAKVAHWSEFKSPRDSIGGGLGEGGHGTHTSTTAAGNSGVAANVAGVPMGQVSGMAPRARVAVYKVCWSYNLATEATGAKNTCYGGDSVAAIEKAVLDGVNVINYSISGGASVSDPVEQAFLHASNAGIFVAASAGNAGPANAVAHISPWLTTVAASTHNRFFQGKVTLGNGASYSGASLNNSPLPNSPLIRAEDAGVAGTNPANLALCFSSGSNGGVALLDPAKVSGKIVTCLRGNNARTDKSLAVQQAGGVGMVLVDNGAGLVADTHAVPSVHVNAADGNLIRAFAQTQGASAALAKFVITNNGAGAPVVADFSSRGPNMYDANLLKPDVAAPGVEILAGMTPALSQQQRAAVIDGSLVPPPSWNFLQGTSMASPHVAGLAALLRQQHPSWTPAAIKSALMTTGSATLPDAQTGEARGILPWGQGAGHVTPNKASDPGLVYDATLADYKKYMCGVGIAAECATGSIPGYNLNLPSITVSNVLGSQVVTRRVTNVGATAATYTASATLSGYNVAVAPSTLVLAPGESKSFTVTLTRNGAPDNVWQFGALVWSDGVHTVRSPVTARSGRSVVAPALLESDRASGLRAVGVSTGFTGKLGAAKGGLKEVSRTALTVNQAPLGSIENTAQALAACKAGSNGVRRVQVAVPASTVAARFETFDRDTEGGGGHDLDLIVLNSSGAQVGASLHEGSNEAVTLAGPAAGTYTVCVLGYSVANGVSANFSLSSAVVTTADTGGNLKVSLPSTVYAAGTASAGISWSGLVSGKRYLGGVTFLDQNNAAAATTVLSVETDNPVPLAAPDRAPRQVSDI</sequence>
<dbReference type="PROSITE" id="PS51892">
    <property type="entry name" value="SUBTILASE"/>
    <property type="match status" value="1"/>
</dbReference>
<dbReference type="InterPro" id="IPR003137">
    <property type="entry name" value="PA_domain"/>
</dbReference>
<dbReference type="InterPro" id="IPR023828">
    <property type="entry name" value="Peptidase_S8_Ser-AS"/>
</dbReference>
<feature type="active site" description="Charge relay system" evidence="5 6">
    <location>
        <position position="171"/>
    </location>
</feature>
<dbReference type="Pfam" id="PF17766">
    <property type="entry name" value="fn3_6"/>
    <property type="match status" value="1"/>
</dbReference>
<accession>W0VBE4</accession>
<feature type="domain" description="PA" evidence="9">
    <location>
        <begin position="458"/>
        <end position="523"/>
    </location>
</feature>
<dbReference type="HOGENOM" id="CLU_000625_3_0_4"/>
<dbReference type="Pfam" id="PF05922">
    <property type="entry name" value="Inhibitor_I9"/>
    <property type="match status" value="1"/>
</dbReference>
<dbReference type="InterPro" id="IPR015500">
    <property type="entry name" value="Peptidase_S8_subtilisin-rel"/>
</dbReference>
<dbReference type="InterPro" id="IPR010259">
    <property type="entry name" value="S8pro/Inhibitor_I9"/>
</dbReference>
<feature type="active site" description="Charge relay system" evidence="5 6">
    <location>
        <position position="613"/>
    </location>
</feature>
<keyword evidence="3 6" id="KW-0378">Hydrolase</keyword>